<keyword evidence="4" id="KW-0687">Ribonucleoprotein</keyword>
<evidence type="ECO:0000259" key="3">
    <source>
        <dbReference type="PROSITE" id="PS51186"/>
    </source>
</evidence>
<dbReference type="CDD" id="cd04301">
    <property type="entry name" value="NAT_SF"/>
    <property type="match status" value="1"/>
</dbReference>
<gene>
    <name evidence="4" type="ORF">SAMN04488056_10540</name>
</gene>
<dbReference type="PROSITE" id="PS51186">
    <property type="entry name" value="GNAT"/>
    <property type="match status" value="1"/>
</dbReference>
<keyword evidence="1" id="KW-0808">Transferase</keyword>
<evidence type="ECO:0000256" key="2">
    <source>
        <dbReference type="ARBA" id="ARBA00023315"/>
    </source>
</evidence>
<feature type="domain" description="N-acetyltransferase" evidence="3">
    <location>
        <begin position="3"/>
        <end position="164"/>
    </location>
</feature>
<proteinExistence type="predicted"/>
<organism evidence="4 5">
    <name type="scientific">Cohaesibacter marisflavi</name>
    <dbReference type="NCBI Taxonomy" id="655353"/>
    <lineage>
        <taxon>Bacteria</taxon>
        <taxon>Pseudomonadati</taxon>
        <taxon>Pseudomonadota</taxon>
        <taxon>Alphaproteobacteria</taxon>
        <taxon>Hyphomicrobiales</taxon>
        <taxon>Cohaesibacteraceae</taxon>
    </lineage>
</organism>
<accession>A0A1I5GL74</accession>
<dbReference type="InterPro" id="IPR016181">
    <property type="entry name" value="Acyl_CoA_acyltransferase"/>
</dbReference>
<dbReference type="PANTHER" id="PTHR43877:SF1">
    <property type="entry name" value="ACETYLTRANSFERASE"/>
    <property type="match status" value="1"/>
</dbReference>
<dbReference type="OrthoDB" id="118465at2"/>
<dbReference type="AlphaFoldDB" id="A0A1I5GL74"/>
<dbReference type="PANTHER" id="PTHR43877">
    <property type="entry name" value="AMINOALKYLPHOSPHONATE N-ACETYLTRANSFERASE-RELATED-RELATED"/>
    <property type="match status" value="1"/>
</dbReference>
<evidence type="ECO:0000256" key="1">
    <source>
        <dbReference type="ARBA" id="ARBA00022679"/>
    </source>
</evidence>
<dbReference type="Pfam" id="PF13673">
    <property type="entry name" value="Acetyltransf_10"/>
    <property type="match status" value="1"/>
</dbReference>
<dbReference type="GO" id="GO:0005840">
    <property type="term" value="C:ribosome"/>
    <property type="evidence" value="ECO:0007669"/>
    <property type="project" value="UniProtKB-KW"/>
</dbReference>
<keyword evidence="4" id="KW-0689">Ribosomal protein</keyword>
<evidence type="ECO:0000313" key="5">
    <source>
        <dbReference type="Proteomes" id="UP000199236"/>
    </source>
</evidence>
<dbReference type="Proteomes" id="UP000199236">
    <property type="component" value="Unassembled WGS sequence"/>
</dbReference>
<name>A0A1I5GL74_9HYPH</name>
<protein>
    <submittedName>
        <fullName evidence="4">Ribosomal protein S18 acetylase RimI</fullName>
    </submittedName>
</protein>
<dbReference type="Gene3D" id="3.40.630.30">
    <property type="match status" value="1"/>
</dbReference>
<dbReference type="InterPro" id="IPR050832">
    <property type="entry name" value="Bact_Acetyltransf"/>
</dbReference>
<dbReference type="RefSeq" id="WP_090072300.1">
    <property type="nucleotide sequence ID" value="NZ_FOVR01000005.1"/>
</dbReference>
<evidence type="ECO:0000313" key="4">
    <source>
        <dbReference type="EMBL" id="SFO36737.1"/>
    </source>
</evidence>
<sequence length="167" mass="18386">MSYRLRSATLSDFEALVHLSVLSFSSGLSGAYAPDLIEQSVPFISQVSKPLIQSGQLYVAEADDDLLVGAGGWSRDYHGLPSVAGVGHIRQFVVHPDWMRHGIGRALFDRCLNAAPDIVQFDCQASLSGMSFYHSLGFEAVCEDEVELPNGIIFPTYLMRYCRPADR</sequence>
<dbReference type="SUPFAM" id="SSF55729">
    <property type="entry name" value="Acyl-CoA N-acyltransferases (Nat)"/>
    <property type="match status" value="1"/>
</dbReference>
<dbReference type="GO" id="GO:0016747">
    <property type="term" value="F:acyltransferase activity, transferring groups other than amino-acyl groups"/>
    <property type="evidence" value="ECO:0007669"/>
    <property type="project" value="InterPro"/>
</dbReference>
<dbReference type="InterPro" id="IPR000182">
    <property type="entry name" value="GNAT_dom"/>
</dbReference>
<dbReference type="EMBL" id="FOVR01000005">
    <property type="protein sequence ID" value="SFO36737.1"/>
    <property type="molecule type" value="Genomic_DNA"/>
</dbReference>
<keyword evidence="5" id="KW-1185">Reference proteome</keyword>
<dbReference type="STRING" id="655353.SAMN04488056_10540"/>
<keyword evidence="2" id="KW-0012">Acyltransferase</keyword>
<reference evidence="4 5" key="1">
    <citation type="submission" date="2016-10" db="EMBL/GenBank/DDBJ databases">
        <authorList>
            <person name="de Groot N.N."/>
        </authorList>
    </citation>
    <scope>NUCLEOTIDE SEQUENCE [LARGE SCALE GENOMIC DNA]</scope>
    <source>
        <strain evidence="4 5">CGMCC 1.9157</strain>
    </source>
</reference>